<reference evidence="2" key="1">
    <citation type="journal article" date="2023" name="Science">
        <title>Genome structures resolve the early diversification of teleost fishes.</title>
        <authorList>
            <person name="Parey E."/>
            <person name="Louis A."/>
            <person name="Montfort J."/>
            <person name="Bouchez O."/>
            <person name="Roques C."/>
            <person name="Iampietro C."/>
            <person name="Lluch J."/>
            <person name="Castinel A."/>
            <person name="Donnadieu C."/>
            <person name="Desvignes T."/>
            <person name="Floi Bucao C."/>
            <person name="Jouanno E."/>
            <person name="Wen M."/>
            <person name="Mejri S."/>
            <person name="Dirks R."/>
            <person name="Jansen H."/>
            <person name="Henkel C."/>
            <person name="Chen W.J."/>
            <person name="Zahm M."/>
            <person name="Cabau C."/>
            <person name="Klopp C."/>
            <person name="Thompson A.W."/>
            <person name="Robinson-Rechavi M."/>
            <person name="Braasch I."/>
            <person name="Lecointre G."/>
            <person name="Bobe J."/>
            <person name="Postlethwait J.H."/>
            <person name="Berthelot C."/>
            <person name="Roest Crollius H."/>
            <person name="Guiguen Y."/>
        </authorList>
    </citation>
    <scope>NUCLEOTIDE SEQUENCE</scope>
    <source>
        <strain evidence="2">NC1722</strain>
    </source>
</reference>
<keyword evidence="3" id="KW-1185">Reference proteome</keyword>
<evidence type="ECO:0000313" key="2">
    <source>
        <dbReference type="EMBL" id="KAJ8385768.1"/>
    </source>
</evidence>
<sequence length="84" mass="9550">MEQERKAASEENKRVLEQRLKEQSALEEGFQSMAQKMQSEIQSLHHQYNQSIAPPKDACSVSSSNHNLKSKGNVRLYVLLVGLH</sequence>
<dbReference type="Proteomes" id="UP001221898">
    <property type="component" value="Unassembled WGS sequence"/>
</dbReference>
<proteinExistence type="predicted"/>
<dbReference type="AlphaFoldDB" id="A0AAD7W715"/>
<dbReference type="EMBL" id="JAINUG010000241">
    <property type="protein sequence ID" value="KAJ8385768.1"/>
    <property type="molecule type" value="Genomic_DNA"/>
</dbReference>
<name>A0AAD7W715_9TELE</name>
<accession>A0AAD7W715</accession>
<organism evidence="2 3">
    <name type="scientific">Aldrovandia affinis</name>
    <dbReference type="NCBI Taxonomy" id="143900"/>
    <lineage>
        <taxon>Eukaryota</taxon>
        <taxon>Metazoa</taxon>
        <taxon>Chordata</taxon>
        <taxon>Craniata</taxon>
        <taxon>Vertebrata</taxon>
        <taxon>Euteleostomi</taxon>
        <taxon>Actinopterygii</taxon>
        <taxon>Neopterygii</taxon>
        <taxon>Teleostei</taxon>
        <taxon>Notacanthiformes</taxon>
        <taxon>Halosauridae</taxon>
        <taxon>Aldrovandia</taxon>
    </lineage>
</organism>
<comment type="caution">
    <text evidence="2">The sequence shown here is derived from an EMBL/GenBank/DDBJ whole genome shotgun (WGS) entry which is preliminary data.</text>
</comment>
<protein>
    <submittedName>
        <fullName evidence="2">Uncharacterized protein</fullName>
    </submittedName>
</protein>
<gene>
    <name evidence="2" type="ORF">AAFF_G00182120</name>
</gene>
<feature type="region of interest" description="Disordered" evidence="1">
    <location>
        <begin position="47"/>
        <end position="66"/>
    </location>
</feature>
<evidence type="ECO:0000256" key="1">
    <source>
        <dbReference type="SAM" id="MobiDB-lite"/>
    </source>
</evidence>
<evidence type="ECO:0000313" key="3">
    <source>
        <dbReference type="Proteomes" id="UP001221898"/>
    </source>
</evidence>